<dbReference type="Proteomes" id="UP000316517">
    <property type="component" value="Unassembled WGS sequence"/>
</dbReference>
<comment type="catalytic activity">
    <reaction evidence="4 5">
        <text>L-glutaminyl-[peptide chain release factor] + S-adenosyl-L-methionine = N(5)-methyl-L-glutaminyl-[peptide chain release factor] + S-adenosyl-L-homocysteine + H(+)</text>
        <dbReference type="Rhea" id="RHEA:42896"/>
        <dbReference type="Rhea" id="RHEA-COMP:10271"/>
        <dbReference type="Rhea" id="RHEA-COMP:10272"/>
        <dbReference type="ChEBI" id="CHEBI:15378"/>
        <dbReference type="ChEBI" id="CHEBI:30011"/>
        <dbReference type="ChEBI" id="CHEBI:57856"/>
        <dbReference type="ChEBI" id="CHEBI:59789"/>
        <dbReference type="ChEBI" id="CHEBI:61891"/>
        <dbReference type="EC" id="2.1.1.297"/>
    </reaction>
</comment>
<keyword evidence="2 5" id="KW-0808">Transferase</keyword>
<dbReference type="GO" id="GO:0032259">
    <property type="term" value="P:methylation"/>
    <property type="evidence" value="ECO:0007669"/>
    <property type="project" value="UniProtKB-KW"/>
</dbReference>
<gene>
    <name evidence="5 8" type="primary">prmC</name>
    <name evidence="8" type="ORF">E3J68_04700</name>
</gene>
<dbReference type="InterPro" id="IPR029063">
    <property type="entry name" value="SAM-dependent_MTases_sf"/>
</dbReference>
<sequence length="343" mass="38824">MRLSLLWRWLVYMSNPQSKQKSLRLAGGKAEIFSEKLSYSYHPQESTRTVKEALERGARFLRERKIENPRLNAEIILGYVLGKSHSHLCLESYRLLSFSQLTKFRKLLIKRSRHQPLSYLIGRQNFMNLSFLVNPKVYIPRPETEILVEEVLKSLRPFWETEAGRRATIVDLGTGCGNIAISLATELPEAIVCAVDISGEALKVAASNAELYHLKDRIVFLKGDLFHPLKGMNLTGRVDAVVSNPPYVARDEMGSLSPEVRKEPEIALDGGKEGLEFYQRIVPLTSGFLRRGGLLALEIGYGQIEKIKDMIACQEDMQPPRIIKDYQGIERIVLSKKKAAGEK</sequence>
<dbReference type="PROSITE" id="PS00092">
    <property type="entry name" value="N6_MTASE"/>
    <property type="match status" value="1"/>
</dbReference>
<reference evidence="8 9" key="1">
    <citation type="submission" date="2019-03" db="EMBL/GenBank/DDBJ databases">
        <title>Metabolic potential of uncultured bacteria and archaea associated with petroleum seepage in deep-sea sediments.</title>
        <authorList>
            <person name="Dong X."/>
            <person name="Hubert C."/>
        </authorList>
    </citation>
    <scope>NUCLEOTIDE SEQUENCE [LARGE SCALE GENOMIC DNA]</scope>
    <source>
        <strain evidence="8">E44_bin3</strain>
    </source>
</reference>
<dbReference type="NCBIfam" id="TIGR03534">
    <property type="entry name" value="RF_mod_PrmC"/>
    <property type="match status" value="1"/>
</dbReference>
<dbReference type="InterPro" id="IPR004556">
    <property type="entry name" value="HemK-like"/>
</dbReference>
<keyword evidence="1 5" id="KW-0489">Methyltransferase</keyword>
<protein>
    <recommendedName>
        <fullName evidence="5">Release factor glutamine methyltransferase</fullName>
        <shortName evidence="5">RF MTase</shortName>
        <ecNumber evidence="5">2.1.1.297</ecNumber>
    </recommendedName>
    <alternativeName>
        <fullName evidence="5">N5-glutamine methyltransferase PrmC</fullName>
    </alternativeName>
    <alternativeName>
        <fullName evidence="5">Protein-(glutamine-N5) MTase PrmC</fullName>
    </alternativeName>
    <alternativeName>
        <fullName evidence="5">Protein-glutamine N-methyltransferase PrmC</fullName>
    </alternativeName>
</protein>
<feature type="binding site" evidence="5">
    <location>
        <begin position="173"/>
        <end position="177"/>
    </location>
    <ligand>
        <name>S-adenosyl-L-methionine</name>
        <dbReference type="ChEBI" id="CHEBI:59789"/>
    </ligand>
</feature>
<comment type="caution">
    <text evidence="5">Lacks conserved residue(s) required for the propagation of feature annotation.</text>
</comment>
<comment type="function">
    <text evidence="5">Methylates the class 1 translation termination release factors RF1/PrfA and RF2/PrfB on the glutamine residue of the universally conserved GGQ motif.</text>
</comment>
<dbReference type="HAMAP" id="MF_02126">
    <property type="entry name" value="RF_methyltr_PrmC"/>
    <property type="match status" value="1"/>
</dbReference>
<dbReference type="CDD" id="cd02440">
    <property type="entry name" value="AdoMet_MTases"/>
    <property type="match status" value="1"/>
</dbReference>
<evidence type="ECO:0000313" key="9">
    <source>
        <dbReference type="Proteomes" id="UP000316517"/>
    </source>
</evidence>
<dbReference type="PANTHER" id="PTHR18895">
    <property type="entry name" value="HEMK METHYLTRANSFERASE"/>
    <property type="match status" value="1"/>
</dbReference>
<dbReference type="Gene3D" id="1.10.8.10">
    <property type="entry name" value="DNA helicase RuvA subunit, C-terminal domain"/>
    <property type="match status" value="1"/>
</dbReference>
<evidence type="ECO:0000256" key="3">
    <source>
        <dbReference type="ARBA" id="ARBA00022691"/>
    </source>
</evidence>
<dbReference type="InterPro" id="IPR040758">
    <property type="entry name" value="PrmC_N"/>
</dbReference>
<name>A0A523TAU8_UNCAE</name>
<dbReference type="InterPro" id="IPR050320">
    <property type="entry name" value="N5-glutamine_MTase"/>
</dbReference>
<dbReference type="Pfam" id="PF05175">
    <property type="entry name" value="MTS"/>
    <property type="match status" value="1"/>
</dbReference>
<comment type="similarity">
    <text evidence="5">Belongs to the protein N5-glutamine methyltransferase family. PrmC subfamily.</text>
</comment>
<evidence type="ECO:0000256" key="1">
    <source>
        <dbReference type="ARBA" id="ARBA00022603"/>
    </source>
</evidence>
<dbReference type="InterPro" id="IPR019874">
    <property type="entry name" value="RF_methyltr_PrmC"/>
</dbReference>
<dbReference type="Gene3D" id="3.40.50.150">
    <property type="entry name" value="Vaccinia Virus protein VP39"/>
    <property type="match status" value="1"/>
</dbReference>
<feature type="binding site" evidence="5">
    <location>
        <position position="196"/>
    </location>
    <ligand>
        <name>S-adenosyl-L-methionine</name>
        <dbReference type="ChEBI" id="CHEBI:59789"/>
    </ligand>
</feature>
<feature type="domain" description="Methyltransferase small" evidence="6">
    <location>
        <begin position="165"/>
        <end position="251"/>
    </location>
</feature>
<accession>A0A523TAU8</accession>
<evidence type="ECO:0000256" key="5">
    <source>
        <dbReference type="HAMAP-Rule" id="MF_02126"/>
    </source>
</evidence>
<dbReference type="NCBIfam" id="TIGR00536">
    <property type="entry name" value="hemK_fam"/>
    <property type="match status" value="1"/>
</dbReference>
<keyword evidence="3 5" id="KW-0949">S-adenosyl-L-methionine</keyword>
<evidence type="ECO:0000256" key="2">
    <source>
        <dbReference type="ARBA" id="ARBA00022679"/>
    </source>
</evidence>
<feature type="binding site" evidence="5">
    <location>
        <begin position="244"/>
        <end position="247"/>
    </location>
    <ligand>
        <name>substrate</name>
    </ligand>
</feature>
<dbReference type="EC" id="2.1.1.297" evidence="5"/>
<comment type="caution">
    <text evidence="8">The sequence shown here is derived from an EMBL/GenBank/DDBJ whole genome shotgun (WGS) entry which is preliminary data.</text>
</comment>
<evidence type="ECO:0000256" key="4">
    <source>
        <dbReference type="ARBA" id="ARBA00048391"/>
    </source>
</evidence>
<proteinExistence type="inferred from homology"/>
<dbReference type="Pfam" id="PF17827">
    <property type="entry name" value="PrmC_N"/>
    <property type="match status" value="1"/>
</dbReference>
<organism evidence="8 9">
    <name type="scientific">Aerophobetes bacterium</name>
    <dbReference type="NCBI Taxonomy" id="2030807"/>
    <lineage>
        <taxon>Bacteria</taxon>
        <taxon>Candidatus Aerophobota</taxon>
    </lineage>
</organism>
<dbReference type="SUPFAM" id="SSF53335">
    <property type="entry name" value="S-adenosyl-L-methionine-dependent methyltransferases"/>
    <property type="match status" value="1"/>
</dbReference>
<feature type="binding site" evidence="5">
    <location>
        <position position="244"/>
    </location>
    <ligand>
        <name>S-adenosyl-L-methionine</name>
        <dbReference type="ChEBI" id="CHEBI:59789"/>
    </ligand>
</feature>
<dbReference type="EMBL" id="SOJT01000208">
    <property type="protein sequence ID" value="TET27071.1"/>
    <property type="molecule type" value="Genomic_DNA"/>
</dbReference>
<dbReference type="GO" id="GO:0003676">
    <property type="term" value="F:nucleic acid binding"/>
    <property type="evidence" value="ECO:0007669"/>
    <property type="project" value="InterPro"/>
</dbReference>
<dbReference type="InterPro" id="IPR002052">
    <property type="entry name" value="DNA_methylase_N6_adenine_CS"/>
</dbReference>
<feature type="domain" description="Release factor glutamine methyltransferase N-terminal" evidence="7">
    <location>
        <begin position="52"/>
        <end position="122"/>
    </location>
</feature>
<evidence type="ECO:0000313" key="8">
    <source>
        <dbReference type="EMBL" id="TET27071.1"/>
    </source>
</evidence>
<evidence type="ECO:0000259" key="6">
    <source>
        <dbReference type="Pfam" id="PF05175"/>
    </source>
</evidence>
<dbReference type="PANTHER" id="PTHR18895:SF74">
    <property type="entry name" value="MTRF1L RELEASE FACTOR GLUTAMINE METHYLTRANSFERASE"/>
    <property type="match status" value="1"/>
</dbReference>
<dbReference type="GO" id="GO:0102559">
    <property type="term" value="F:peptide chain release factor N(5)-glutamine methyltransferase activity"/>
    <property type="evidence" value="ECO:0007669"/>
    <property type="project" value="UniProtKB-EC"/>
</dbReference>
<dbReference type="InterPro" id="IPR007848">
    <property type="entry name" value="Small_mtfrase_dom"/>
</dbReference>
<dbReference type="AlphaFoldDB" id="A0A523TAU8"/>
<evidence type="ECO:0000259" key="7">
    <source>
        <dbReference type="Pfam" id="PF17827"/>
    </source>
</evidence>